<accession>A0A4D6MF82</accession>
<keyword evidence="3" id="KW-1185">Reference proteome</keyword>
<dbReference type="AlphaFoldDB" id="A0A4D6MF82"/>
<keyword evidence="1" id="KW-0812">Transmembrane</keyword>
<reference evidence="2 3" key="1">
    <citation type="submission" date="2019-04" db="EMBL/GenBank/DDBJ databases">
        <title>An improved genome assembly and genetic linkage map for asparagus bean, Vigna unguiculata ssp. sesquipedialis.</title>
        <authorList>
            <person name="Xia Q."/>
            <person name="Zhang R."/>
            <person name="Dong Y."/>
        </authorList>
    </citation>
    <scope>NUCLEOTIDE SEQUENCE [LARGE SCALE GENOMIC DNA]</scope>
    <source>
        <tissue evidence="2">Leaf</tissue>
    </source>
</reference>
<protein>
    <submittedName>
        <fullName evidence="2">Uncharacterized protein</fullName>
    </submittedName>
</protein>
<evidence type="ECO:0000313" key="2">
    <source>
        <dbReference type="EMBL" id="QCD99667.1"/>
    </source>
</evidence>
<keyword evidence="1" id="KW-1133">Transmembrane helix</keyword>
<name>A0A4D6MF82_VIGUN</name>
<evidence type="ECO:0000313" key="3">
    <source>
        <dbReference type="Proteomes" id="UP000501690"/>
    </source>
</evidence>
<dbReference type="EMBL" id="CP039351">
    <property type="protein sequence ID" value="QCD99667.1"/>
    <property type="molecule type" value="Genomic_DNA"/>
</dbReference>
<keyword evidence="1" id="KW-0472">Membrane</keyword>
<dbReference type="Proteomes" id="UP000501690">
    <property type="component" value="Linkage Group LG7"/>
</dbReference>
<sequence>MTSEKECLVGHLPVLAIVGFTELAIHAMVVLGFQAHPQFAIAETLQWCAQLELQRTLVNNFGAVRTLRDVVKMCWAVTFSNGVTNRVLMSEMPLLLGKGIRSLIWKIH</sequence>
<organism evidence="2 3">
    <name type="scientific">Vigna unguiculata</name>
    <name type="common">Cowpea</name>
    <dbReference type="NCBI Taxonomy" id="3917"/>
    <lineage>
        <taxon>Eukaryota</taxon>
        <taxon>Viridiplantae</taxon>
        <taxon>Streptophyta</taxon>
        <taxon>Embryophyta</taxon>
        <taxon>Tracheophyta</taxon>
        <taxon>Spermatophyta</taxon>
        <taxon>Magnoliopsida</taxon>
        <taxon>eudicotyledons</taxon>
        <taxon>Gunneridae</taxon>
        <taxon>Pentapetalae</taxon>
        <taxon>rosids</taxon>
        <taxon>fabids</taxon>
        <taxon>Fabales</taxon>
        <taxon>Fabaceae</taxon>
        <taxon>Papilionoideae</taxon>
        <taxon>50 kb inversion clade</taxon>
        <taxon>NPAAA clade</taxon>
        <taxon>indigoferoid/millettioid clade</taxon>
        <taxon>Phaseoleae</taxon>
        <taxon>Vigna</taxon>
    </lineage>
</organism>
<proteinExistence type="predicted"/>
<evidence type="ECO:0000256" key="1">
    <source>
        <dbReference type="SAM" id="Phobius"/>
    </source>
</evidence>
<feature type="transmembrane region" description="Helical" evidence="1">
    <location>
        <begin position="12"/>
        <end position="33"/>
    </location>
</feature>
<gene>
    <name evidence="2" type="ORF">DEO72_LG7g951</name>
</gene>